<name>A0A8H8CFN3_PSICU</name>
<dbReference type="EMBL" id="JAFIQS010000016">
    <property type="protein sequence ID" value="KAG5163129.1"/>
    <property type="molecule type" value="Genomic_DNA"/>
</dbReference>
<accession>A0A8H8CFN3</accession>
<dbReference type="InterPro" id="IPR027267">
    <property type="entry name" value="AH/BAR_dom_sf"/>
</dbReference>
<protein>
    <submittedName>
        <fullName evidence="1">Uncharacterized protein</fullName>
    </submittedName>
</protein>
<evidence type="ECO:0000313" key="1">
    <source>
        <dbReference type="EMBL" id="KAG5163129.1"/>
    </source>
</evidence>
<dbReference type="Gene3D" id="1.20.1270.60">
    <property type="entry name" value="Arfaptin homology (AH) domain/BAR domain"/>
    <property type="match status" value="1"/>
</dbReference>
<comment type="caution">
    <text evidence="1">The sequence shown here is derived from an EMBL/GenBank/DDBJ whole genome shotgun (WGS) entry which is preliminary data.</text>
</comment>
<gene>
    <name evidence="1" type="ORF">JR316_011997</name>
</gene>
<sequence>MVQFGRLLLQANFRNQNQELQSLQRCLIEHFVKIVVHCQNLQLTHLDTLKSQITDTLAKFEQVDIVKDQDLFIDHNRRVFIAPEDWTFEPCSVHYDTVILSNNTVA</sequence>
<reference evidence="1" key="1">
    <citation type="submission" date="2021-02" db="EMBL/GenBank/DDBJ databases">
        <title>Psilocybe cubensis genome.</title>
        <authorList>
            <person name="Mckernan K.J."/>
            <person name="Crawford S."/>
            <person name="Trippe A."/>
            <person name="Kane L.T."/>
            <person name="Mclaughlin S."/>
        </authorList>
    </citation>
    <scope>NUCLEOTIDE SEQUENCE [LARGE SCALE GENOMIC DNA]</scope>
    <source>
        <strain evidence="1">MGC-MH-2018</strain>
    </source>
</reference>
<dbReference type="SUPFAM" id="SSF103657">
    <property type="entry name" value="BAR/IMD domain-like"/>
    <property type="match status" value="1"/>
</dbReference>
<organism evidence="1">
    <name type="scientific">Psilocybe cubensis</name>
    <name type="common">Psychedelic mushroom</name>
    <name type="synonym">Stropharia cubensis</name>
    <dbReference type="NCBI Taxonomy" id="181762"/>
    <lineage>
        <taxon>Eukaryota</taxon>
        <taxon>Fungi</taxon>
        <taxon>Dikarya</taxon>
        <taxon>Basidiomycota</taxon>
        <taxon>Agaricomycotina</taxon>
        <taxon>Agaricomycetes</taxon>
        <taxon>Agaricomycetidae</taxon>
        <taxon>Agaricales</taxon>
        <taxon>Agaricineae</taxon>
        <taxon>Strophariaceae</taxon>
        <taxon>Psilocybe</taxon>
    </lineage>
</organism>
<dbReference type="AlphaFoldDB" id="A0A8H8CFN3"/>
<proteinExistence type="predicted"/>